<gene>
    <name evidence="1" type="ORF">VSR74_02050</name>
</gene>
<accession>A0ABV0HE03</accession>
<dbReference type="RefSeq" id="WP_347793151.1">
    <property type="nucleotide sequence ID" value="NZ_JAYMYY010000001.1"/>
</dbReference>
<sequence length="416" mass="45282">MAKTLLRSGNLDDFQSVGGGGQAVFDSANQVRETLRLRGHSAIAECLAIPQLNDEGDRVAWYSPVEGSVISWKAADNSLRENALSELEEIQQAIGTLSRQCLQSDKPARQLFGALLEKALQFPGENHLFLVDGKPVISFWGFVNLNENTRDDVLACLRPVKEEPVIVSLPFDDEPEEHTLAFNEADAPLLADPEPVVVTLSRPTPEPEVESAAPAPEVPRPRRRWRWMLPIAAAVIAAVLAPQFWPAPPAPAIAQQPPVVSPVQPMLTATLPLQHASLSVAPVVVPDVVIEPIAKDALVMEPDQLRAGTTRFLDGNWRLLLTMKNAPSLRYQIEKNKGTARLVHGDNVVCRVAIFAGLHQNGELLIKSRGTARCSDGSRFPMPEISCKAGGNHVADCTARYRADTTVPVTFKKIGV</sequence>
<dbReference type="NCBIfam" id="NF040486">
    <property type="entry name" value="SrfA_fam"/>
    <property type="match status" value="1"/>
</dbReference>
<dbReference type="EMBL" id="JAYMYY010000001">
    <property type="protein sequence ID" value="MEO3988613.1"/>
    <property type="molecule type" value="Genomic_DNA"/>
</dbReference>
<protein>
    <submittedName>
        <fullName evidence="1">SrfA family protein</fullName>
    </submittedName>
</protein>
<dbReference type="Proteomes" id="UP001444146">
    <property type="component" value="Unassembled WGS sequence"/>
</dbReference>
<reference evidence="1 2" key="1">
    <citation type="submission" date="2024-01" db="EMBL/GenBank/DDBJ databases">
        <title>Pseudocitrobacter sp. Endophytic strain Cyp-38L.</title>
        <authorList>
            <person name="Amer M.A."/>
            <person name="Hamed S.M."/>
        </authorList>
    </citation>
    <scope>NUCLEOTIDE SEQUENCE [LARGE SCALE GENOMIC DNA]</scope>
    <source>
        <strain evidence="1 2">Cyp38S</strain>
    </source>
</reference>
<proteinExistence type="predicted"/>
<organism evidence="1 2">
    <name type="scientific">Pseudocitrobacter cyperus</name>
    <dbReference type="NCBI Taxonomy" id="3112843"/>
    <lineage>
        <taxon>Bacteria</taxon>
        <taxon>Pseudomonadati</taxon>
        <taxon>Pseudomonadota</taxon>
        <taxon>Gammaproteobacteria</taxon>
        <taxon>Enterobacterales</taxon>
        <taxon>Enterobacteriaceae</taxon>
        <taxon>Pseudocitrobacter</taxon>
    </lineage>
</organism>
<evidence type="ECO:0000313" key="2">
    <source>
        <dbReference type="Proteomes" id="UP001444146"/>
    </source>
</evidence>
<comment type="caution">
    <text evidence="1">The sequence shown here is derived from an EMBL/GenBank/DDBJ whole genome shotgun (WGS) entry which is preliminary data.</text>
</comment>
<evidence type="ECO:0000313" key="1">
    <source>
        <dbReference type="EMBL" id="MEO3988613.1"/>
    </source>
</evidence>
<keyword evidence="2" id="KW-1185">Reference proteome</keyword>
<name>A0ABV0HE03_9ENTR</name>
<dbReference type="InterPro" id="IPR047774">
    <property type="entry name" value="SrfA-like"/>
</dbReference>